<evidence type="ECO:0000313" key="7">
    <source>
        <dbReference type="Ensembl" id="ENSDNVP00000016086.1"/>
    </source>
</evidence>
<comment type="similarity">
    <text evidence="1">Belongs to the metallo-dependent hydrolases superfamily. Adenosine and AMP deaminases family.</text>
</comment>
<name>A0A8C4JY14_DRONO</name>
<dbReference type="InterPro" id="IPR017985">
    <property type="entry name" value="MeTrfase_CN4_CS"/>
</dbReference>
<dbReference type="GO" id="GO:0015667">
    <property type="term" value="F:site-specific DNA-methyltransferase (cytosine-N4-specific) activity"/>
    <property type="evidence" value="ECO:0007669"/>
    <property type="project" value="InterPro"/>
</dbReference>
<evidence type="ECO:0000313" key="8">
    <source>
        <dbReference type="Proteomes" id="UP000694423"/>
    </source>
</evidence>
<organism evidence="7 8">
    <name type="scientific">Dromaius novaehollandiae</name>
    <name type="common">Emu</name>
    <dbReference type="NCBI Taxonomy" id="8790"/>
    <lineage>
        <taxon>Eukaryota</taxon>
        <taxon>Metazoa</taxon>
        <taxon>Chordata</taxon>
        <taxon>Craniata</taxon>
        <taxon>Vertebrata</taxon>
        <taxon>Euteleostomi</taxon>
        <taxon>Archelosauria</taxon>
        <taxon>Archosauria</taxon>
        <taxon>Dinosauria</taxon>
        <taxon>Saurischia</taxon>
        <taxon>Theropoda</taxon>
        <taxon>Coelurosauria</taxon>
        <taxon>Aves</taxon>
        <taxon>Palaeognathae</taxon>
        <taxon>Casuariiformes</taxon>
        <taxon>Dromaiidae</taxon>
        <taxon>Dromaius</taxon>
    </lineage>
</organism>
<keyword evidence="8" id="KW-1185">Reference proteome</keyword>
<keyword evidence="2" id="KW-0489">Methyltransferase</keyword>
<keyword evidence="4" id="KW-0949">S-adenosyl-L-methionine</keyword>
<dbReference type="GO" id="GO:0032264">
    <property type="term" value="P:IMP salvage"/>
    <property type="evidence" value="ECO:0007669"/>
    <property type="project" value="InterPro"/>
</dbReference>
<dbReference type="InterPro" id="IPR006329">
    <property type="entry name" value="AMPD"/>
</dbReference>
<evidence type="ECO:0000256" key="5">
    <source>
        <dbReference type="ARBA" id="ARBA00022747"/>
    </source>
</evidence>
<dbReference type="Ensembl" id="ENSDNVT00000019336.1">
    <property type="protein sequence ID" value="ENSDNVP00000016086.1"/>
    <property type="gene ID" value="ENSDNVG00000011301.1"/>
</dbReference>
<evidence type="ECO:0000256" key="4">
    <source>
        <dbReference type="ARBA" id="ARBA00022691"/>
    </source>
</evidence>
<reference evidence="7" key="1">
    <citation type="submission" date="2025-08" db="UniProtKB">
        <authorList>
            <consortium name="Ensembl"/>
        </authorList>
    </citation>
    <scope>IDENTIFICATION</scope>
</reference>
<accession>A0A8C4JY14</accession>
<evidence type="ECO:0000256" key="6">
    <source>
        <dbReference type="ARBA" id="ARBA00023080"/>
    </source>
</evidence>
<keyword evidence="3" id="KW-0808">Transferase</keyword>
<dbReference type="PROSITE" id="PS00093">
    <property type="entry name" value="N4_MTASE"/>
    <property type="match status" value="1"/>
</dbReference>
<evidence type="ECO:0000256" key="1">
    <source>
        <dbReference type="ARBA" id="ARBA00006676"/>
    </source>
</evidence>
<keyword evidence="5" id="KW-0680">Restriction system</keyword>
<dbReference type="GO" id="GO:0032259">
    <property type="term" value="P:methylation"/>
    <property type="evidence" value="ECO:0007669"/>
    <property type="project" value="UniProtKB-KW"/>
</dbReference>
<evidence type="ECO:0000256" key="3">
    <source>
        <dbReference type="ARBA" id="ARBA00022679"/>
    </source>
</evidence>
<protein>
    <submittedName>
        <fullName evidence="7">Uncharacterized protein</fullName>
    </submittedName>
</protein>
<dbReference type="Proteomes" id="UP000694423">
    <property type="component" value="Unplaced"/>
</dbReference>
<dbReference type="GO" id="GO:0003677">
    <property type="term" value="F:DNA binding"/>
    <property type="evidence" value="ECO:0007669"/>
    <property type="project" value="InterPro"/>
</dbReference>
<sequence length="214" mass="24182">QRAPSSLSGWEPGACVTSCFFLAEMDEAMRSFAEKVFASEVKDEEIRQEISPFDVEEICPISLQEMRAHMMHQESSATTEKRKKRLLRLKTVALAVPVAQKSMTRLSTIDEVITSPPYQAVPDFQRVQITGDYASGVTVEDFEVVCKGLYRALCIREEYMEKSVQRFPRTPSQYLRTIEGEVWRASDAGPGTFRHLEGFSPASAWGRQGSERDC</sequence>
<dbReference type="GO" id="GO:0003876">
    <property type="term" value="F:AMP deaminase activity"/>
    <property type="evidence" value="ECO:0007669"/>
    <property type="project" value="InterPro"/>
</dbReference>
<dbReference type="GO" id="GO:0009307">
    <property type="term" value="P:DNA restriction-modification system"/>
    <property type="evidence" value="ECO:0007669"/>
    <property type="project" value="UniProtKB-KW"/>
</dbReference>
<dbReference type="AlphaFoldDB" id="A0A8C4JY14"/>
<evidence type="ECO:0000256" key="2">
    <source>
        <dbReference type="ARBA" id="ARBA00022603"/>
    </source>
</evidence>
<keyword evidence="6" id="KW-0546">Nucleotide metabolism</keyword>
<proteinExistence type="inferred from homology"/>
<dbReference type="Pfam" id="PF19326">
    <property type="entry name" value="AMP_deaminase"/>
    <property type="match status" value="1"/>
</dbReference>
<reference evidence="7" key="2">
    <citation type="submission" date="2025-09" db="UniProtKB">
        <authorList>
            <consortium name="Ensembl"/>
        </authorList>
    </citation>
    <scope>IDENTIFICATION</scope>
</reference>